<dbReference type="Proteomes" id="UP000708347">
    <property type="component" value="Unassembled WGS sequence"/>
</dbReference>
<keyword evidence="3" id="KW-1185">Reference proteome</keyword>
<organism evidence="2 3">
    <name type="scientific">Mycolicibacterium sphagni</name>
    <dbReference type="NCBI Taxonomy" id="1786"/>
    <lineage>
        <taxon>Bacteria</taxon>
        <taxon>Bacillati</taxon>
        <taxon>Actinomycetota</taxon>
        <taxon>Actinomycetes</taxon>
        <taxon>Mycobacteriales</taxon>
        <taxon>Mycobacteriaceae</taxon>
        <taxon>Mycolicibacterium</taxon>
    </lineage>
</organism>
<dbReference type="InterPro" id="IPR032371">
    <property type="entry name" value="DUF4873"/>
</dbReference>
<feature type="domain" description="DUF4873" evidence="1">
    <location>
        <begin position="9"/>
        <end position="92"/>
    </location>
</feature>
<dbReference type="Pfam" id="PF16170">
    <property type="entry name" value="DUF4873"/>
    <property type="match status" value="1"/>
</dbReference>
<accession>A0ABX2JWC1</accession>
<dbReference type="RefSeq" id="WP_174397962.1">
    <property type="nucleotide sequence ID" value="NZ_VBSB01000007.1"/>
</dbReference>
<evidence type="ECO:0000313" key="2">
    <source>
        <dbReference type="EMBL" id="NTY60104.1"/>
    </source>
</evidence>
<protein>
    <submittedName>
        <fullName evidence="2">DUF4873 domain-containing protein</fullName>
    </submittedName>
</protein>
<comment type="caution">
    <text evidence="2">The sequence shown here is derived from an EMBL/GenBank/DDBJ whole genome shotgun (WGS) entry which is preliminary data.</text>
</comment>
<evidence type="ECO:0000313" key="3">
    <source>
        <dbReference type="Proteomes" id="UP000708347"/>
    </source>
</evidence>
<name>A0ABX2JWC1_9MYCO</name>
<sequence>MTAVDENGVFDGTAELEVADVRYEVRVRLAGHLSPIDGQYHWQGLAYGAPEGLAAGKQAQLRIGNRSAPVRLVEKVPSGQLMVSGVGSPPYDLLLA</sequence>
<reference evidence="2 3" key="1">
    <citation type="submission" date="2019-05" db="EMBL/GenBank/DDBJ databases">
        <title>Mycolicibacterium sphagni ENV482 genome assembly.</title>
        <authorList>
            <person name="Chen W."/>
            <person name="Faulkner N.W."/>
            <person name="Hyman M.R."/>
        </authorList>
    </citation>
    <scope>NUCLEOTIDE SEQUENCE [LARGE SCALE GENOMIC DNA]</scope>
    <source>
        <strain evidence="2 3">ENV482</strain>
    </source>
</reference>
<gene>
    <name evidence="2" type="ORF">FEG63_11160</name>
</gene>
<proteinExistence type="predicted"/>
<dbReference type="EMBL" id="VBSB01000007">
    <property type="protein sequence ID" value="NTY60104.1"/>
    <property type="molecule type" value="Genomic_DNA"/>
</dbReference>
<evidence type="ECO:0000259" key="1">
    <source>
        <dbReference type="Pfam" id="PF16170"/>
    </source>
</evidence>